<proteinExistence type="predicted"/>
<name>A0ACC8EPM9_9PEZI</name>
<keyword evidence="2" id="KW-1185">Reference proteome</keyword>
<gene>
    <name evidence="1" type="ORF">K441DRAFT_495745</name>
</gene>
<feature type="non-terminal residue" evidence="1">
    <location>
        <position position="1"/>
    </location>
</feature>
<protein>
    <submittedName>
        <fullName evidence="1">Uncharacterized protein</fullName>
    </submittedName>
</protein>
<reference evidence="1 2" key="1">
    <citation type="journal article" date="2016" name="Nat. Commun.">
        <title>Ectomycorrhizal ecology is imprinted in the genome of the dominant symbiotic fungus Cenococcum geophilum.</title>
        <authorList>
            <consortium name="DOE Joint Genome Institute"/>
            <person name="Peter M."/>
            <person name="Kohler A."/>
            <person name="Ohm R.A."/>
            <person name="Kuo A."/>
            <person name="Krutzmann J."/>
            <person name="Morin E."/>
            <person name="Arend M."/>
            <person name="Barry K.W."/>
            <person name="Binder M."/>
            <person name="Choi C."/>
            <person name="Clum A."/>
            <person name="Copeland A."/>
            <person name="Grisel N."/>
            <person name="Haridas S."/>
            <person name="Kipfer T."/>
            <person name="LaButti K."/>
            <person name="Lindquist E."/>
            <person name="Lipzen A."/>
            <person name="Maire R."/>
            <person name="Meier B."/>
            <person name="Mihaltcheva S."/>
            <person name="Molinier V."/>
            <person name="Murat C."/>
            <person name="Poggeler S."/>
            <person name="Quandt C.A."/>
            <person name="Sperisen C."/>
            <person name="Tritt A."/>
            <person name="Tisserant E."/>
            <person name="Crous P.W."/>
            <person name="Henrissat B."/>
            <person name="Nehls U."/>
            <person name="Egli S."/>
            <person name="Spatafora J.W."/>
            <person name="Grigoriev I.V."/>
            <person name="Martin F.M."/>
        </authorList>
    </citation>
    <scope>NUCLEOTIDE SEQUENCE [LARGE SCALE GENOMIC DNA]</scope>
    <source>
        <strain evidence="1 2">1.58</strain>
    </source>
</reference>
<sequence>GRRLLDTVIYRIRICIKASKAVLAIIEAIKVAKNIIYKMRLNLNLWGELYAP</sequence>
<accession>A0ACC8EPM9</accession>
<dbReference type="EMBL" id="KV748244">
    <property type="protein sequence ID" value="OCK88349.1"/>
    <property type="molecule type" value="Genomic_DNA"/>
</dbReference>
<dbReference type="Proteomes" id="UP000250078">
    <property type="component" value="Unassembled WGS sequence"/>
</dbReference>
<evidence type="ECO:0000313" key="1">
    <source>
        <dbReference type="EMBL" id="OCK88349.1"/>
    </source>
</evidence>
<feature type="non-terminal residue" evidence="1">
    <location>
        <position position="52"/>
    </location>
</feature>
<organism evidence="1 2">
    <name type="scientific">Cenococcum geophilum 1.58</name>
    <dbReference type="NCBI Taxonomy" id="794803"/>
    <lineage>
        <taxon>Eukaryota</taxon>
        <taxon>Fungi</taxon>
        <taxon>Dikarya</taxon>
        <taxon>Ascomycota</taxon>
        <taxon>Pezizomycotina</taxon>
        <taxon>Dothideomycetes</taxon>
        <taxon>Pleosporomycetidae</taxon>
        <taxon>Gloniales</taxon>
        <taxon>Gloniaceae</taxon>
        <taxon>Cenococcum</taxon>
    </lineage>
</organism>
<evidence type="ECO:0000313" key="2">
    <source>
        <dbReference type="Proteomes" id="UP000250078"/>
    </source>
</evidence>